<reference evidence="2" key="1">
    <citation type="submission" date="2021-02" db="EMBL/GenBank/DDBJ databases">
        <authorList>
            <person name="Dougan E. K."/>
            <person name="Rhodes N."/>
            <person name="Thang M."/>
            <person name="Chan C."/>
        </authorList>
    </citation>
    <scope>NUCLEOTIDE SEQUENCE</scope>
</reference>
<gene>
    <name evidence="2" type="ORF">PGLA2088_LOCUS30923</name>
</gene>
<dbReference type="AlphaFoldDB" id="A0A813KDB0"/>
<evidence type="ECO:0000256" key="1">
    <source>
        <dbReference type="SAM" id="SignalP"/>
    </source>
</evidence>
<name>A0A813KDB0_POLGL</name>
<dbReference type="EMBL" id="CAJNNW010029061">
    <property type="protein sequence ID" value="CAE8698896.1"/>
    <property type="molecule type" value="Genomic_DNA"/>
</dbReference>
<keyword evidence="1" id="KW-0732">Signal</keyword>
<sequence>MIGHQIVLLAMVVPVLAAMNSNKEDCETEEMCSLQVFKSSGIETDGGKLSSGKGQCPDSDFCYEAIPGLRCPIFVALGHQEFNACPCEDMCNNLTACTGFKMLETSQADGFNQLTCIALGSEQTEGSCESVIHQNFPSFAAKRACEAGQHCPTACYQGPCARYKHVTPVAMFRSWGCDCEAACNEAEDQGWAFPLSKQV</sequence>
<feature type="signal peptide" evidence="1">
    <location>
        <begin position="1"/>
        <end position="17"/>
    </location>
</feature>
<evidence type="ECO:0000313" key="3">
    <source>
        <dbReference type="Proteomes" id="UP000626109"/>
    </source>
</evidence>
<dbReference type="Proteomes" id="UP000626109">
    <property type="component" value="Unassembled WGS sequence"/>
</dbReference>
<comment type="caution">
    <text evidence="2">The sequence shown here is derived from an EMBL/GenBank/DDBJ whole genome shotgun (WGS) entry which is preliminary data.</text>
</comment>
<feature type="chain" id="PRO_5032337878" evidence="1">
    <location>
        <begin position="18"/>
        <end position="199"/>
    </location>
</feature>
<organism evidence="2 3">
    <name type="scientific">Polarella glacialis</name>
    <name type="common">Dinoflagellate</name>
    <dbReference type="NCBI Taxonomy" id="89957"/>
    <lineage>
        <taxon>Eukaryota</taxon>
        <taxon>Sar</taxon>
        <taxon>Alveolata</taxon>
        <taxon>Dinophyceae</taxon>
        <taxon>Suessiales</taxon>
        <taxon>Suessiaceae</taxon>
        <taxon>Polarella</taxon>
    </lineage>
</organism>
<protein>
    <submittedName>
        <fullName evidence="2">Uncharacterized protein</fullName>
    </submittedName>
</protein>
<proteinExistence type="predicted"/>
<evidence type="ECO:0000313" key="2">
    <source>
        <dbReference type="EMBL" id="CAE8698896.1"/>
    </source>
</evidence>
<accession>A0A813KDB0</accession>